<dbReference type="PIRSF" id="PIRSF037217">
    <property type="entry name" value="Carboxypeptidase_S"/>
    <property type="match status" value="1"/>
</dbReference>
<keyword evidence="2" id="KW-0645">Protease</keyword>
<dbReference type="InterPro" id="IPR047177">
    <property type="entry name" value="Pept_M20A"/>
</dbReference>
<evidence type="ECO:0000313" key="11">
    <source>
        <dbReference type="Proteomes" id="UP000184267"/>
    </source>
</evidence>
<dbReference type="PANTHER" id="PTHR45962">
    <property type="entry name" value="N-FATTY-ACYL-AMINO ACID SYNTHASE/HYDROLASE PM20D1"/>
    <property type="match status" value="1"/>
</dbReference>
<evidence type="ECO:0000313" key="10">
    <source>
        <dbReference type="EMBL" id="OJT01900.1"/>
    </source>
</evidence>
<evidence type="ECO:0000256" key="4">
    <source>
        <dbReference type="ARBA" id="ARBA00022801"/>
    </source>
</evidence>
<dbReference type="Pfam" id="PF01546">
    <property type="entry name" value="Peptidase_M20"/>
    <property type="match status" value="1"/>
</dbReference>
<keyword evidence="5 7" id="KW-0862">Zinc</keyword>
<dbReference type="Proteomes" id="UP000184267">
    <property type="component" value="Unassembled WGS sequence"/>
</dbReference>
<feature type="region of interest" description="Disordered" evidence="8">
    <location>
        <begin position="1"/>
        <end position="22"/>
    </location>
</feature>
<feature type="binding site" evidence="7">
    <location>
        <position position="183"/>
    </location>
    <ligand>
        <name>Zn(2+)</name>
        <dbReference type="ChEBI" id="CHEBI:29105"/>
        <label>2</label>
    </ligand>
</feature>
<proteinExistence type="inferred from homology"/>
<dbReference type="InterPro" id="IPR011650">
    <property type="entry name" value="Peptidase_M20_dimer"/>
</dbReference>
<evidence type="ECO:0000256" key="8">
    <source>
        <dbReference type="SAM" id="MobiDB-lite"/>
    </source>
</evidence>
<dbReference type="InterPro" id="IPR002933">
    <property type="entry name" value="Peptidase_M20"/>
</dbReference>
<comment type="caution">
    <text evidence="10">The sequence shown here is derived from an EMBL/GenBank/DDBJ whole genome shotgun (WGS) entry which is preliminary data.</text>
</comment>
<keyword evidence="11" id="KW-1185">Reference proteome</keyword>
<dbReference type="Gene3D" id="1.10.150.900">
    <property type="match status" value="1"/>
</dbReference>
<evidence type="ECO:0000256" key="5">
    <source>
        <dbReference type="ARBA" id="ARBA00022833"/>
    </source>
</evidence>
<dbReference type="GO" id="GO:0051603">
    <property type="term" value="P:proteolysis involved in protein catabolic process"/>
    <property type="evidence" value="ECO:0007669"/>
    <property type="project" value="TreeGrafter"/>
</dbReference>
<dbReference type="OrthoDB" id="3064516at2759"/>
<evidence type="ECO:0000256" key="1">
    <source>
        <dbReference type="ARBA" id="ARBA00006247"/>
    </source>
</evidence>
<feature type="binding site" evidence="7">
    <location>
        <position position="218"/>
    </location>
    <ligand>
        <name>Zn(2+)</name>
        <dbReference type="ChEBI" id="CHEBI:29105"/>
        <label>2</label>
    </ligand>
</feature>
<dbReference type="Gene3D" id="3.40.630.10">
    <property type="entry name" value="Zn peptidases"/>
    <property type="match status" value="1"/>
</dbReference>
<evidence type="ECO:0000259" key="9">
    <source>
        <dbReference type="Pfam" id="PF07687"/>
    </source>
</evidence>
<comment type="similarity">
    <text evidence="1">Belongs to the peptidase M20A family.</text>
</comment>
<sequence length="595" mass="64666">MSASMPTMYEKGRPVPYMPEPVSQQPQKRARCAGRTLVKGLVGVLALLTCLHSLQLINLRSCWSDGAMDASAPQCPQATAVVPEKNGELWESLGQAFGSDAFKGRAVEWLGGAVRVPTQSYDKMAPVGQDPRWEAFGPLHDYLLKAFPLIHSTLKLTKVNTYGLVYVWEGSDSDLKPLLLAAHQDVVPVNPETVDKWSYPPFSGHFDGKRIWGRGSSDDKSGLIGVLSSIESLLERGFKPTRGVVLAFGFDEEASGIYGASAISKHLLSTYGENAFLLLVDEGGGFGQEFGGVIATPAIAEKGYIDVRVEVTSPGGHSSVPPEHTTIGILSQLLVHYEANPYEARLSRGTPMYWKFQCLAAHAPDVPHKLRKALKRAVKSDKALKEAQKELFKNPGFRAFVGTTQAIDLINGGVKTNALPEQAFAVVNHRIATDSSVDEAKEHDTALLKGLAHDFNLSYTAFGAQITGQDAPAYGTLTISDAWGVALEPAPISPIDAPEYALLSGTIKATYNAHRGLQGDDNIVVAPGIMSGNTDTRYYWALTPHIYRYNHYNAGNGTFLDNGVHTINESIEVDSFLEMIKFFTTLILNTDEFRA</sequence>
<dbReference type="PANTHER" id="PTHR45962:SF1">
    <property type="entry name" value="N-FATTY-ACYL-AMINO ACID SYNTHASE_HYDROLASE PM20D1"/>
    <property type="match status" value="1"/>
</dbReference>
<dbReference type="Pfam" id="PF07687">
    <property type="entry name" value="M20_dimer"/>
    <property type="match status" value="1"/>
</dbReference>
<feature type="binding site" evidence="7">
    <location>
        <position position="565"/>
    </location>
    <ligand>
        <name>Zn(2+)</name>
        <dbReference type="ChEBI" id="CHEBI:29105"/>
        <label>1</label>
    </ligand>
</feature>
<organism evidence="10 11">
    <name type="scientific">Trametes pubescens</name>
    <name type="common">White-rot fungus</name>
    <dbReference type="NCBI Taxonomy" id="154538"/>
    <lineage>
        <taxon>Eukaryota</taxon>
        <taxon>Fungi</taxon>
        <taxon>Dikarya</taxon>
        <taxon>Basidiomycota</taxon>
        <taxon>Agaricomycotina</taxon>
        <taxon>Agaricomycetes</taxon>
        <taxon>Polyporales</taxon>
        <taxon>Polyporaceae</taxon>
        <taxon>Trametes</taxon>
    </lineage>
</organism>
<gene>
    <name evidence="10" type="ORF">TRAPUB_7677</name>
</gene>
<dbReference type="GO" id="GO:0000328">
    <property type="term" value="C:fungal-type vacuole lumen"/>
    <property type="evidence" value="ECO:0007669"/>
    <property type="project" value="TreeGrafter"/>
</dbReference>
<accession>A0A1M2V2U5</accession>
<keyword evidence="10" id="KW-0121">Carboxypeptidase</keyword>
<dbReference type="PROSITE" id="PS00759">
    <property type="entry name" value="ARGE_DAPE_CPG2_2"/>
    <property type="match status" value="1"/>
</dbReference>
<feature type="domain" description="Peptidase M20 dimerisation" evidence="9">
    <location>
        <begin position="299"/>
        <end position="448"/>
    </location>
</feature>
<protein>
    <submittedName>
        <fullName evidence="10">Carboxypeptidase S</fullName>
    </submittedName>
</protein>
<feature type="binding site" evidence="7">
    <location>
        <position position="253"/>
    </location>
    <ligand>
        <name>Zn(2+)</name>
        <dbReference type="ChEBI" id="CHEBI:29105"/>
        <label>1</label>
    </ligand>
</feature>
<feature type="binding site" evidence="7">
    <location>
        <position position="218"/>
    </location>
    <ligand>
        <name>Zn(2+)</name>
        <dbReference type="ChEBI" id="CHEBI:29105"/>
        <label>1</label>
    </ligand>
</feature>
<evidence type="ECO:0000256" key="3">
    <source>
        <dbReference type="ARBA" id="ARBA00022723"/>
    </source>
</evidence>
<dbReference type="AlphaFoldDB" id="A0A1M2V2U5"/>
<dbReference type="GO" id="GO:0004181">
    <property type="term" value="F:metallocarboxypeptidase activity"/>
    <property type="evidence" value="ECO:0007669"/>
    <property type="project" value="InterPro"/>
</dbReference>
<dbReference type="SUPFAM" id="SSF53187">
    <property type="entry name" value="Zn-dependent exopeptidases"/>
    <property type="match status" value="1"/>
</dbReference>
<dbReference type="InterPro" id="IPR017141">
    <property type="entry name" value="Pept_M20_carboxypep"/>
</dbReference>
<dbReference type="InterPro" id="IPR001261">
    <property type="entry name" value="ArgE/DapE_CS"/>
</dbReference>
<dbReference type="OMA" id="WEAFGPF"/>
<keyword evidence="4" id="KW-0378">Hydrolase</keyword>
<reference evidence="10 11" key="1">
    <citation type="submission" date="2016-10" db="EMBL/GenBank/DDBJ databases">
        <title>Genome sequence of the basidiomycete white-rot fungus Trametes pubescens.</title>
        <authorList>
            <person name="Makela M.R."/>
            <person name="Granchi Z."/>
            <person name="Peng M."/>
            <person name="De Vries R.P."/>
            <person name="Grigoriev I."/>
            <person name="Riley R."/>
            <person name="Hilden K."/>
        </authorList>
    </citation>
    <scope>NUCLEOTIDE SEQUENCE [LARGE SCALE GENOMIC DNA]</scope>
    <source>
        <strain evidence="10 11">FBCC735</strain>
    </source>
</reference>
<name>A0A1M2V2U5_TRAPU</name>
<dbReference type="FunFam" id="3.40.630.10:FF:000027">
    <property type="entry name" value="N-fatty-acyl-amino acid synthase/hydrolase PM20D1"/>
    <property type="match status" value="1"/>
</dbReference>
<dbReference type="GO" id="GO:0046872">
    <property type="term" value="F:metal ion binding"/>
    <property type="evidence" value="ECO:0007669"/>
    <property type="project" value="UniProtKB-KW"/>
</dbReference>
<dbReference type="EMBL" id="MNAD01001715">
    <property type="protein sequence ID" value="OJT01900.1"/>
    <property type="molecule type" value="Genomic_DNA"/>
</dbReference>
<dbReference type="InterPro" id="IPR036264">
    <property type="entry name" value="Bact_exopeptidase_dim_dom"/>
</dbReference>
<keyword evidence="3 7" id="KW-0479">Metal-binding</keyword>
<feature type="active site" evidence="6">
    <location>
        <position position="185"/>
    </location>
</feature>
<dbReference type="Gene3D" id="3.30.70.360">
    <property type="match status" value="1"/>
</dbReference>
<evidence type="ECO:0000256" key="7">
    <source>
        <dbReference type="PIRSR" id="PIRSR037217-2"/>
    </source>
</evidence>
<feature type="binding site" evidence="7">
    <location>
        <position position="281"/>
    </location>
    <ligand>
        <name>Zn(2+)</name>
        <dbReference type="ChEBI" id="CHEBI:29105"/>
        <label>2</label>
    </ligand>
</feature>
<dbReference type="SUPFAM" id="SSF55031">
    <property type="entry name" value="Bacterial exopeptidase dimerisation domain"/>
    <property type="match status" value="1"/>
</dbReference>
<dbReference type="STRING" id="154538.A0A1M2V2U5"/>
<evidence type="ECO:0000256" key="6">
    <source>
        <dbReference type="PIRSR" id="PIRSR037217-1"/>
    </source>
</evidence>
<evidence type="ECO:0000256" key="2">
    <source>
        <dbReference type="ARBA" id="ARBA00022670"/>
    </source>
</evidence>
<dbReference type="CDD" id="cd05674">
    <property type="entry name" value="M20_yscS"/>
    <property type="match status" value="1"/>
</dbReference>
<dbReference type="PROSITE" id="PS00758">
    <property type="entry name" value="ARGE_DAPE_CPG2_1"/>
    <property type="match status" value="1"/>
</dbReference>
<feature type="active site" description="Proton acceptor" evidence="6">
    <location>
        <position position="252"/>
    </location>
</feature>